<feature type="binding site" evidence="6">
    <location>
        <begin position="275"/>
        <end position="278"/>
    </location>
    <ligand>
        <name>GTP</name>
        <dbReference type="ChEBI" id="CHEBI:37565"/>
    </ligand>
</feature>
<dbReference type="NCBIfam" id="TIGR00231">
    <property type="entry name" value="small_GTP"/>
    <property type="match status" value="1"/>
</dbReference>
<dbReference type="InterPro" id="IPR027368">
    <property type="entry name" value="MnmE_dom2"/>
</dbReference>
<dbReference type="Gene3D" id="1.20.120.430">
    <property type="entry name" value="tRNA modification GTPase MnmE domain 2"/>
    <property type="match status" value="1"/>
</dbReference>
<feature type="binding site" evidence="6">
    <location>
        <position position="125"/>
    </location>
    <ligand>
        <name>(6S)-5-formyl-5,6,7,8-tetrahydrofolate</name>
        <dbReference type="ChEBI" id="CHEBI:57457"/>
    </ligand>
</feature>
<dbReference type="GO" id="GO:0005525">
    <property type="term" value="F:GTP binding"/>
    <property type="evidence" value="ECO:0007669"/>
    <property type="project" value="UniProtKB-UniRule"/>
</dbReference>
<keyword evidence="6" id="KW-0460">Magnesium</keyword>
<dbReference type="STRING" id="1548547.BA177_00020"/>
<feature type="binding site" evidence="6">
    <location>
        <position position="231"/>
    </location>
    <ligand>
        <name>K(+)</name>
        <dbReference type="ChEBI" id="CHEBI:29103"/>
    </ligand>
</feature>
<dbReference type="Gene3D" id="3.40.50.300">
    <property type="entry name" value="P-loop containing nucleotide triphosphate hydrolases"/>
    <property type="match status" value="1"/>
</dbReference>
<organism evidence="9 10">
    <name type="scientific">Woeseia oceani</name>
    <dbReference type="NCBI Taxonomy" id="1548547"/>
    <lineage>
        <taxon>Bacteria</taxon>
        <taxon>Pseudomonadati</taxon>
        <taxon>Pseudomonadota</taxon>
        <taxon>Gammaproteobacteria</taxon>
        <taxon>Woeseiales</taxon>
        <taxon>Woeseiaceae</taxon>
        <taxon>Woeseia</taxon>
    </lineage>
</organism>
<dbReference type="InterPro" id="IPR031168">
    <property type="entry name" value="G_TrmE"/>
</dbReference>
<dbReference type="AlphaFoldDB" id="A0A193LBN8"/>
<dbReference type="NCBIfam" id="NF003661">
    <property type="entry name" value="PRK05291.1-3"/>
    <property type="match status" value="1"/>
</dbReference>
<gene>
    <name evidence="6" type="primary">mnmE</name>
    <name evidence="6" type="synonym">trmE</name>
    <name evidence="9" type="ORF">BA177_00020</name>
</gene>
<dbReference type="HAMAP" id="MF_00379">
    <property type="entry name" value="GTPase_MnmE"/>
    <property type="match status" value="1"/>
</dbReference>
<dbReference type="InterPro" id="IPR027266">
    <property type="entry name" value="TrmE/GcvT-like"/>
</dbReference>
<keyword evidence="5 6" id="KW-0342">GTP-binding</keyword>
<sequence>MNREEPHYIADTIVAAATPPGRGGVAIVRLSGPDAGAIASHMLNRPLKARQAVLNTFSDANGETIDHGVALWFPAPASFTGEDVLELHGHGGPLPVAALIKAATELGARRAEAGEFSRRAFMNGKLDLAQAEAIADLIDSGTQQAARAALRTLSGEFSNAVHHLLEQLIQLRLHVEAAIDFPEEEIDFLSDRQLLARVDTVAAAMHVLGERARAGRVLRDGLQVVIVGEPNAGKSSLLNLLSGQDAAIVTEIAGTTRDILRERIDIDGLLVELIDTAGLRDNPDRIEAEGIRRALEATQTADAVLWVIDSAKYSNSEPELPAEIPAGIPLLKVRNKIDLSGETAGIQNTMAIGISAQTGIGVAALRDELKRVAGLGDIGEGSFTARQRHLDAIALAQKHFAQGVSALRNDAAGELFAEELRLAQDALGSVTGRFTSDDLLGRIFSEFCIGK</sequence>
<evidence type="ECO:0000256" key="1">
    <source>
        <dbReference type="ARBA" id="ARBA00011043"/>
    </source>
</evidence>
<feature type="binding site" evidence="6">
    <location>
        <begin position="231"/>
        <end position="236"/>
    </location>
    <ligand>
        <name>GTP</name>
        <dbReference type="ChEBI" id="CHEBI:37565"/>
    </ligand>
</feature>
<evidence type="ECO:0000256" key="6">
    <source>
        <dbReference type="HAMAP-Rule" id="MF_00379"/>
    </source>
</evidence>
<dbReference type="PRINTS" id="PR00326">
    <property type="entry name" value="GTP1OBG"/>
</dbReference>
<dbReference type="Proteomes" id="UP000092695">
    <property type="component" value="Chromosome"/>
</dbReference>
<dbReference type="GO" id="GO:0002098">
    <property type="term" value="P:tRNA wobble uridine modification"/>
    <property type="evidence" value="ECO:0007669"/>
    <property type="project" value="TreeGrafter"/>
</dbReference>
<name>A0A193LBN8_9GAMM</name>
<keyword evidence="10" id="KW-1185">Reference proteome</keyword>
<dbReference type="NCBIfam" id="TIGR00450">
    <property type="entry name" value="mnmE_trmE_thdF"/>
    <property type="match status" value="1"/>
</dbReference>
<feature type="binding site" evidence="6">
    <location>
        <position position="255"/>
    </location>
    <ligand>
        <name>K(+)</name>
        <dbReference type="ChEBI" id="CHEBI:29103"/>
    </ligand>
</feature>
<keyword evidence="4 6" id="KW-0630">Potassium</keyword>
<dbReference type="InterPro" id="IPR006073">
    <property type="entry name" value="GTP-bd"/>
</dbReference>
<feature type="binding site" evidence="6">
    <location>
        <position position="250"/>
    </location>
    <ligand>
        <name>K(+)</name>
        <dbReference type="ChEBI" id="CHEBI:29103"/>
    </ligand>
</feature>
<comment type="caution">
    <text evidence="6">Lacks conserved residue(s) required for the propagation of feature annotation.</text>
</comment>
<dbReference type="GO" id="GO:0003924">
    <property type="term" value="F:GTPase activity"/>
    <property type="evidence" value="ECO:0007669"/>
    <property type="project" value="UniProtKB-UniRule"/>
</dbReference>
<accession>A0A193LBN8</accession>
<dbReference type="GO" id="GO:0046872">
    <property type="term" value="F:metal ion binding"/>
    <property type="evidence" value="ECO:0007669"/>
    <property type="project" value="UniProtKB-KW"/>
</dbReference>
<dbReference type="PANTHER" id="PTHR42714:SF2">
    <property type="entry name" value="TRNA MODIFICATION GTPASE GTPBP3, MITOCHONDRIAL"/>
    <property type="match status" value="1"/>
</dbReference>
<keyword evidence="3 6" id="KW-0547">Nucleotide-binding</keyword>
<dbReference type="Pfam" id="PF01926">
    <property type="entry name" value="MMR_HSR1"/>
    <property type="match status" value="1"/>
</dbReference>
<evidence type="ECO:0000256" key="2">
    <source>
        <dbReference type="ARBA" id="ARBA00022694"/>
    </source>
</evidence>
<dbReference type="RefSeq" id="WP_068611601.1">
    <property type="nucleotide sequence ID" value="NZ_CP016268.1"/>
</dbReference>
<dbReference type="Pfam" id="PF10396">
    <property type="entry name" value="TrmE_N"/>
    <property type="match status" value="1"/>
</dbReference>
<comment type="similarity">
    <text evidence="1 6 7">Belongs to the TRAFAC class TrmE-Era-EngA-EngB-Septin-like GTPase superfamily. TrmE GTPase family.</text>
</comment>
<dbReference type="GO" id="GO:0005829">
    <property type="term" value="C:cytosol"/>
    <property type="evidence" value="ECO:0007669"/>
    <property type="project" value="TreeGrafter"/>
</dbReference>
<comment type="subcellular location">
    <subcellularLocation>
        <location evidence="6">Cytoplasm</location>
    </subcellularLocation>
</comment>
<feature type="binding site" evidence="6">
    <location>
        <position position="256"/>
    </location>
    <ligand>
        <name>Mg(2+)</name>
        <dbReference type="ChEBI" id="CHEBI:18420"/>
    </ligand>
</feature>
<dbReference type="InterPro" id="IPR005225">
    <property type="entry name" value="Small_GTP-bd"/>
</dbReference>
<keyword evidence="6" id="KW-0479">Metal-binding</keyword>
<dbReference type="CDD" id="cd14858">
    <property type="entry name" value="TrmE_N"/>
    <property type="match status" value="1"/>
</dbReference>
<evidence type="ECO:0000313" key="9">
    <source>
        <dbReference type="EMBL" id="ANO49814.1"/>
    </source>
</evidence>
<dbReference type="Gene3D" id="3.30.1360.120">
    <property type="entry name" value="Probable tRNA modification gtpase trme, domain 1"/>
    <property type="match status" value="1"/>
</dbReference>
<proteinExistence type="inferred from homology"/>
<evidence type="ECO:0000313" key="10">
    <source>
        <dbReference type="Proteomes" id="UP000092695"/>
    </source>
</evidence>
<feature type="binding site" evidence="6">
    <location>
        <position position="235"/>
    </location>
    <ligand>
        <name>Mg(2+)</name>
        <dbReference type="ChEBI" id="CHEBI:18420"/>
    </ligand>
</feature>
<evidence type="ECO:0000256" key="7">
    <source>
        <dbReference type="RuleBase" id="RU003313"/>
    </source>
</evidence>
<keyword evidence="6" id="KW-0378">Hydrolase</keyword>
<dbReference type="CDD" id="cd04164">
    <property type="entry name" value="trmE"/>
    <property type="match status" value="1"/>
</dbReference>
<dbReference type="PROSITE" id="PS51709">
    <property type="entry name" value="G_TRME"/>
    <property type="match status" value="1"/>
</dbReference>
<evidence type="ECO:0000256" key="3">
    <source>
        <dbReference type="ARBA" id="ARBA00022741"/>
    </source>
</evidence>
<protein>
    <recommendedName>
        <fullName evidence="6">tRNA modification GTPase MnmE</fullName>
        <ecNumber evidence="6">3.6.-.-</ecNumber>
    </recommendedName>
</protein>
<evidence type="ECO:0000256" key="5">
    <source>
        <dbReference type="ARBA" id="ARBA00023134"/>
    </source>
</evidence>
<dbReference type="KEGG" id="woc:BA177_00020"/>
<keyword evidence="2 6" id="KW-0819">tRNA processing</keyword>
<dbReference type="EMBL" id="CP016268">
    <property type="protein sequence ID" value="ANO49814.1"/>
    <property type="molecule type" value="Genomic_DNA"/>
</dbReference>
<dbReference type="Pfam" id="PF12631">
    <property type="entry name" value="MnmE_helical"/>
    <property type="match status" value="1"/>
</dbReference>
<keyword evidence="6" id="KW-0963">Cytoplasm</keyword>
<feature type="binding site" evidence="6">
    <location>
        <position position="451"/>
    </location>
    <ligand>
        <name>(6S)-5-formyl-5,6,7,8-tetrahydrofolate</name>
        <dbReference type="ChEBI" id="CHEBI:57457"/>
    </ligand>
</feature>
<feature type="binding site" evidence="6">
    <location>
        <position position="86"/>
    </location>
    <ligand>
        <name>(6S)-5-formyl-5,6,7,8-tetrahydrofolate</name>
        <dbReference type="ChEBI" id="CHEBI:57457"/>
    </ligand>
</feature>
<comment type="function">
    <text evidence="6">Exhibits a very high intrinsic GTPase hydrolysis rate. Involved in the addition of a carboxymethylaminomethyl (cmnm) group at the wobble position (U34) of certain tRNAs, forming tRNA-cmnm(5)s(2)U34.</text>
</comment>
<dbReference type="InterPro" id="IPR025867">
    <property type="entry name" value="MnmE_helical"/>
</dbReference>
<feature type="binding site" evidence="6">
    <location>
        <position position="252"/>
    </location>
    <ligand>
        <name>K(+)</name>
        <dbReference type="ChEBI" id="CHEBI:29103"/>
    </ligand>
</feature>
<comment type="subunit">
    <text evidence="6">Homodimer. Heterotetramer of two MnmE and two MnmG subunits.</text>
</comment>
<dbReference type="SUPFAM" id="SSF52540">
    <property type="entry name" value="P-loop containing nucleoside triphosphate hydrolases"/>
    <property type="match status" value="1"/>
</dbReference>
<dbReference type="GO" id="GO:0030488">
    <property type="term" value="P:tRNA methylation"/>
    <property type="evidence" value="ECO:0007669"/>
    <property type="project" value="TreeGrafter"/>
</dbReference>
<evidence type="ECO:0000256" key="4">
    <source>
        <dbReference type="ARBA" id="ARBA00022958"/>
    </source>
</evidence>
<evidence type="ECO:0000259" key="8">
    <source>
        <dbReference type="PROSITE" id="PS51709"/>
    </source>
</evidence>
<feature type="binding site" evidence="6">
    <location>
        <begin position="250"/>
        <end position="256"/>
    </location>
    <ligand>
        <name>GTP</name>
        <dbReference type="ChEBI" id="CHEBI:37565"/>
    </ligand>
</feature>
<dbReference type="OrthoDB" id="9805918at2"/>
<dbReference type="InterPro" id="IPR018948">
    <property type="entry name" value="GTP-bd_TrmE_N"/>
</dbReference>
<feature type="domain" description="TrmE-type G" evidence="8">
    <location>
        <begin position="221"/>
        <end position="374"/>
    </location>
</feature>
<feature type="binding site" evidence="6">
    <location>
        <position position="29"/>
    </location>
    <ligand>
        <name>(6S)-5-formyl-5,6,7,8-tetrahydrofolate</name>
        <dbReference type="ChEBI" id="CHEBI:57457"/>
    </ligand>
</feature>
<dbReference type="PANTHER" id="PTHR42714">
    <property type="entry name" value="TRNA MODIFICATION GTPASE GTPBP3"/>
    <property type="match status" value="1"/>
</dbReference>
<dbReference type="InterPro" id="IPR004520">
    <property type="entry name" value="GTPase_MnmE"/>
</dbReference>
<dbReference type="EC" id="3.6.-.-" evidence="6"/>
<reference evidence="9 10" key="1">
    <citation type="submission" date="2016-06" db="EMBL/GenBank/DDBJ databases">
        <title>Complete genome sequence of a deep-branching marine Gamma Proteobacterium Woeseia oceani type strain XK5.</title>
        <authorList>
            <person name="Mu D."/>
            <person name="Du Z."/>
        </authorList>
    </citation>
    <scope>NUCLEOTIDE SEQUENCE [LARGE SCALE GENOMIC DNA]</scope>
    <source>
        <strain evidence="9 10">XK5</strain>
    </source>
</reference>
<comment type="cofactor">
    <cofactor evidence="6">
        <name>K(+)</name>
        <dbReference type="ChEBI" id="CHEBI:29103"/>
    </cofactor>
    <text evidence="6">Binds 1 potassium ion per subunit.</text>
</comment>
<dbReference type="InterPro" id="IPR027417">
    <property type="entry name" value="P-loop_NTPase"/>
</dbReference>
<dbReference type="SUPFAM" id="SSF116878">
    <property type="entry name" value="TrmE connector domain"/>
    <property type="match status" value="1"/>
</dbReference>